<reference evidence="3 4" key="1">
    <citation type="submission" date="2019-03" db="EMBL/GenBank/DDBJ databases">
        <title>Efficiently degradation of phenoxyalkanoic acid herbicides by Cupriavidus oxalaticus strain X32.</title>
        <authorList>
            <person name="Sheng X."/>
        </authorList>
    </citation>
    <scope>NUCLEOTIDE SEQUENCE [LARGE SCALE GENOMIC DNA]</scope>
    <source>
        <strain evidence="3 4">X32</strain>
    </source>
</reference>
<dbReference type="Gene3D" id="2.40.128.110">
    <property type="entry name" value="Lipid/polyisoprenoid-binding, YceI-like"/>
    <property type="match status" value="1"/>
</dbReference>
<accession>A0A4P7LDA8</accession>
<dbReference type="InterPro" id="IPR036761">
    <property type="entry name" value="TTHA0802/YceI-like_sf"/>
</dbReference>
<dbReference type="AlphaFoldDB" id="A0A4P7LDA8"/>
<dbReference type="EMBL" id="CP038635">
    <property type="protein sequence ID" value="QBY53940.1"/>
    <property type="molecule type" value="Genomic_DNA"/>
</dbReference>
<dbReference type="Proteomes" id="UP000295294">
    <property type="component" value="Chromosome 2"/>
</dbReference>
<evidence type="ECO:0000256" key="1">
    <source>
        <dbReference type="SAM" id="SignalP"/>
    </source>
</evidence>
<evidence type="ECO:0000313" key="4">
    <source>
        <dbReference type="Proteomes" id="UP000295294"/>
    </source>
</evidence>
<sequence>MSAAVRLLAAVAIAMLGSAGAGAAPVEYTLDPVHTTVYFGASHFERSSVRGRFGKIDGRIVYDADSGAGAVDVTVDLASVDTGNRTLDGVLRSAQFFDIAQFPVARLRADRFISDGGRLVAVEGELSLHGVTHPVRLQAERFRCGEVTMFGVARQVCGGDFRAEVPRSAFGMTRFLPDAGDIVTLQVAIEASPAASPAR</sequence>
<gene>
    <name evidence="3" type="ORF">E0W60_23155</name>
</gene>
<dbReference type="SUPFAM" id="SSF101874">
    <property type="entry name" value="YceI-like"/>
    <property type="match status" value="1"/>
</dbReference>
<proteinExistence type="predicted"/>
<dbReference type="STRING" id="1349762.GCA_001592245_04139"/>
<protein>
    <submittedName>
        <fullName evidence="3">Polyisoprenoid-binding protein</fullName>
    </submittedName>
</protein>
<evidence type="ECO:0000313" key="3">
    <source>
        <dbReference type="EMBL" id="QBY53940.1"/>
    </source>
</evidence>
<dbReference type="InterPro" id="IPR007372">
    <property type="entry name" value="Lipid/polyisoprenoid-bd_YceI"/>
</dbReference>
<dbReference type="SMART" id="SM00867">
    <property type="entry name" value="YceI"/>
    <property type="match status" value="1"/>
</dbReference>
<name>A0A4P7LDA8_9BURK</name>
<feature type="signal peptide" evidence="1">
    <location>
        <begin position="1"/>
        <end position="23"/>
    </location>
</feature>
<feature type="domain" description="Lipid/polyisoprenoid-binding YceI-like" evidence="2">
    <location>
        <begin position="27"/>
        <end position="192"/>
    </location>
</feature>
<dbReference type="PANTHER" id="PTHR34406">
    <property type="entry name" value="PROTEIN YCEI"/>
    <property type="match status" value="1"/>
</dbReference>
<dbReference type="PANTHER" id="PTHR34406:SF2">
    <property type="entry name" value="PERIPLASMIC PROTEIN"/>
    <property type="match status" value="1"/>
</dbReference>
<dbReference type="KEGG" id="cox:E0W60_23155"/>
<organism evidence="3 4">
    <name type="scientific">Cupriavidus oxalaticus</name>
    <dbReference type="NCBI Taxonomy" id="96344"/>
    <lineage>
        <taxon>Bacteria</taxon>
        <taxon>Pseudomonadati</taxon>
        <taxon>Pseudomonadota</taxon>
        <taxon>Betaproteobacteria</taxon>
        <taxon>Burkholderiales</taxon>
        <taxon>Burkholderiaceae</taxon>
        <taxon>Cupriavidus</taxon>
    </lineage>
</organism>
<evidence type="ECO:0000259" key="2">
    <source>
        <dbReference type="SMART" id="SM00867"/>
    </source>
</evidence>
<dbReference type="RefSeq" id="WP_135705671.1">
    <property type="nucleotide sequence ID" value="NZ_CP038635.1"/>
</dbReference>
<dbReference type="Pfam" id="PF04264">
    <property type="entry name" value="YceI"/>
    <property type="match status" value="1"/>
</dbReference>
<feature type="chain" id="PRO_5020898207" evidence="1">
    <location>
        <begin position="24"/>
        <end position="199"/>
    </location>
</feature>
<dbReference type="OrthoDB" id="9811006at2"/>
<keyword evidence="1" id="KW-0732">Signal</keyword>